<reference evidence="6 7" key="1">
    <citation type="submission" date="2021-05" db="EMBL/GenBank/DDBJ databases">
        <authorList>
            <person name="Zahm M."/>
            <person name="Klopp C."/>
            <person name="Cabau C."/>
            <person name="Kuhl H."/>
            <person name="Suciu R."/>
            <person name="Ciorpac M."/>
            <person name="Holostenco D."/>
            <person name="Gessner J."/>
            <person name="Wuertz S."/>
            <person name="Hohne C."/>
            <person name="Stock M."/>
            <person name="Gislard M."/>
            <person name="Lluch J."/>
            <person name="Milhes M."/>
            <person name="Lampietro C."/>
            <person name="Lopez Roques C."/>
            <person name="Donnadieu C."/>
            <person name="Du K."/>
            <person name="Schartl M."/>
            <person name="Guiguen Y."/>
        </authorList>
    </citation>
    <scope>NUCLEOTIDE SEQUENCE [LARGE SCALE GENOMIC DNA]</scope>
    <source>
        <strain evidence="6">Hh-F2</strain>
        <tissue evidence="6">Blood</tissue>
    </source>
</reference>
<feature type="domain" description="B-cell lymphoma 9 beta-catenin binding" evidence="5">
    <location>
        <begin position="376"/>
        <end position="408"/>
    </location>
</feature>
<feature type="region of interest" description="Disordered" evidence="4">
    <location>
        <begin position="1242"/>
        <end position="1381"/>
    </location>
</feature>
<feature type="compositionally biased region" description="Low complexity" evidence="4">
    <location>
        <begin position="301"/>
        <end position="334"/>
    </location>
</feature>
<feature type="compositionally biased region" description="Basic and acidic residues" evidence="4">
    <location>
        <begin position="77"/>
        <end position="89"/>
    </location>
</feature>
<dbReference type="InterPro" id="IPR024670">
    <property type="entry name" value="BCL9_beta-catenin-bd_dom"/>
</dbReference>
<feature type="region of interest" description="Disordered" evidence="4">
    <location>
        <begin position="1"/>
        <end position="170"/>
    </location>
</feature>
<dbReference type="Proteomes" id="UP001369086">
    <property type="component" value="Unassembled WGS sequence"/>
</dbReference>
<dbReference type="InterPro" id="IPR013083">
    <property type="entry name" value="Znf_RING/FYVE/PHD"/>
</dbReference>
<feature type="compositionally biased region" description="Gly residues" evidence="4">
    <location>
        <begin position="402"/>
        <end position="413"/>
    </location>
</feature>
<evidence type="ECO:0000256" key="1">
    <source>
        <dbReference type="ARBA" id="ARBA00004123"/>
    </source>
</evidence>
<feature type="compositionally biased region" description="Pro residues" evidence="4">
    <location>
        <begin position="344"/>
        <end position="356"/>
    </location>
</feature>
<feature type="compositionally biased region" description="Low complexity" evidence="4">
    <location>
        <begin position="512"/>
        <end position="521"/>
    </location>
</feature>
<accession>A0ABR0Y9I8</accession>
<evidence type="ECO:0000256" key="4">
    <source>
        <dbReference type="SAM" id="MobiDB-lite"/>
    </source>
</evidence>
<dbReference type="InterPro" id="IPR015668">
    <property type="entry name" value="Bcl-9/Bcl-9l"/>
</dbReference>
<feature type="compositionally biased region" description="Polar residues" evidence="4">
    <location>
        <begin position="913"/>
        <end position="926"/>
    </location>
</feature>
<dbReference type="EMBL" id="JAHFZB010000040">
    <property type="protein sequence ID" value="KAK6469126.1"/>
    <property type="molecule type" value="Genomic_DNA"/>
</dbReference>
<feature type="compositionally biased region" description="Low complexity" evidence="4">
    <location>
        <begin position="447"/>
        <end position="456"/>
    </location>
</feature>
<evidence type="ECO:0000313" key="6">
    <source>
        <dbReference type="EMBL" id="KAK6469126.1"/>
    </source>
</evidence>
<dbReference type="Gene3D" id="3.30.40.10">
    <property type="entry name" value="Zinc/RING finger domain, C3HC4 (zinc finger)"/>
    <property type="match status" value="1"/>
</dbReference>
<feature type="region of interest" description="Disordered" evidence="4">
    <location>
        <begin position="228"/>
        <end position="461"/>
    </location>
</feature>
<keyword evidence="7" id="KW-1185">Reference proteome</keyword>
<sequence>MHPDSKLTNHGKQVNSSAQSQHQNVSQGPAGSLGSKGAGAGNHGGGGGGKANQISPGNSGLKSQAGGGVGPLKGKRERSVSIDSGEQREALTPSLEPDSKVEGVMRSKRRCVLEKKQPYSGDEWCSGAESEEEEDKPIAAAPGPAKHRGDHSRAGPPQPPPGSNPLSSLCESASSVVPLGMGAGLRTELGSGPKPLVYVFTTNLANSAAEAVMQGRADSIVVFHQQTVPRTKLDKCLPPPSKLPGLPDQLHAATPPGGTPKSQSGTPRPSSSGQLNPAGTPSSVGPPDGATDEPPDALTLPSSSGGNKKSSSTNNHSNNSLPPSGGSATNSSSSKPLPGLVEPPSVPHTPPPPAPAPQGDSDPGNVPAQRGGNTEGLSKQQLEHRERSLQTLRDIERLLLRSGGGGGIVGPGGDPSTNNNNNNGSLGPNCSNNGPNSSPQAPPPPALGGNPNQQQQVKKYEEPLQSIISQTQSLVGGLDEPAMSQGGCGGPPPPPHLQHPHPPHSHMHPSHHGLPPHSSPSSLDMCLLMNQQDGLTPEQMAWRKLQEEYYQEKRRKQEQIGLHPHPHPRMMGDGGPEMGMAGMIRGPPPPYHSKAGEPLPPQQQQWLPGMAGGGGNGGRMLEMHLEGGGPRGPRFHPGMQRLGPGPGGGGYPGGGNPGGMMGLDPMGPMNPMQRPPGRPGMGWLEDMPPMGGGGGGGPPVGFGGYPPMQHLQGDPERMLNPRAREEMFRMMEKRQIQGMQRQAAMNQAMEMERMQQQQQGGGNGPRMMEQAGGPGGGFANSVGDPMDFPGSRAMMGSPMGGVGCGGSHQQPPMRELVEHQMGNLNMNMNVNMNMNLNLQMTPQQQQQMLMTQKMRLAGGPLNELLHQEEMARSRAQNGGGMAGNKMMMPGGGPFHNQGPFPGGPGGYLPQDMGNPQTPQEMFSPDQQGPPMGGTSRLSHMPRSGGGVLGGRRPSDLTINVHPMNSPGMPPHHLKSPTVNQVHSPMLPSPSPAGLKSPQLSSLGGPPNPGPPPSSSMKSSPQVLGPSSLGVRSPTGGSPSRLKSPSVPVPSPGAWAPSPKTALPSPGVPQGGKGGNAMDSGPHPPRSNTCGGINPSMPFTSSPGGAPSQNPLSLIMSQMSKYAMPSSTPLYHDAIKTIATSDDELLPDRPLLPGGNMAGVGGNHQPPPMHSPMGMVLPGQQPPLSHDPSGPMLHSPNPMNMSSMHGGGGNPMLMAGGPQDHMGPRNGSPMLPQNQMGGGVTGGGFPRLQPPPHGPMHSPGMGMGAGLPQAYPPGMTLPPPDEVMVPHPGQMHLLKGLSHQQQQQQQQQHRPPSASYLGDADLSDVIRSTPTGIPEFDLSRIIPSEKPSSTLQYFPKSNESLQQQQPHHKQQQPPSSSSSNPHLINLQNMMAEQQLPVQPSPGRPPMGGPRPMGGMGGMQMCHPGHMMGRTAMPPPQQGMMVNNMHPHPGVMSPSQHSLLAQQNLMMMQAKQQRSMSVSGDMYGQQGHLMSPQGALMGPPNLQQGMMVPAQMRQRSISLDGPMGYGPGSMANLPF</sequence>
<feature type="compositionally biased region" description="Polar residues" evidence="4">
    <location>
        <begin position="371"/>
        <end position="380"/>
    </location>
</feature>
<feature type="compositionally biased region" description="Polar residues" evidence="4">
    <location>
        <begin position="8"/>
        <end position="27"/>
    </location>
</feature>
<feature type="compositionally biased region" description="Polar residues" evidence="4">
    <location>
        <begin position="1085"/>
        <end position="1110"/>
    </location>
</feature>
<feature type="region of interest" description="Disordered" evidence="4">
    <location>
        <begin position="473"/>
        <end position="521"/>
    </location>
</feature>
<dbReference type="PANTHER" id="PTHR15185:SF3">
    <property type="entry name" value="B-CELL CLL_LYMPHOMA 9-LIKE PROTEIN"/>
    <property type="match status" value="1"/>
</dbReference>
<feature type="compositionally biased region" description="Basic and acidic residues" evidence="4">
    <location>
        <begin position="381"/>
        <end position="399"/>
    </location>
</feature>
<evidence type="ECO:0000256" key="3">
    <source>
        <dbReference type="ARBA" id="ARBA00023242"/>
    </source>
</evidence>
<evidence type="ECO:0000259" key="5">
    <source>
        <dbReference type="Pfam" id="PF11502"/>
    </source>
</evidence>
<feature type="compositionally biased region" description="Low complexity" evidence="4">
    <location>
        <begin position="993"/>
        <end position="1004"/>
    </location>
</feature>
<name>A0ABR0Y9I8_HUSHU</name>
<protein>
    <submittedName>
        <fullName evidence="6">B-cell CLL/lymphoma 9-like protein isoform X1</fullName>
    </submittedName>
</protein>
<feature type="compositionally biased region" description="Low complexity" evidence="4">
    <location>
        <begin position="414"/>
        <end position="439"/>
    </location>
</feature>
<feature type="compositionally biased region" description="Basic residues" evidence="4">
    <location>
        <begin position="498"/>
        <end position="511"/>
    </location>
</feature>
<feature type="compositionally biased region" description="Low complexity" evidence="4">
    <location>
        <begin position="889"/>
        <end position="899"/>
    </location>
</feature>
<feature type="compositionally biased region" description="Basic and acidic residues" evidence="4">
    <location>
        <begin position="97"/>
        <end position="117"/>
    </location>
</feature>
<feature type="compositionally biased region" description="Low complexity" evidence="4">
    <location>
        <begin position="1359"/>
        <end position="1381"/>
    </location>
</feature>
<feature type="compositionally biased region" description="Polar residues" evidence="4">
    <location>
        <begin position="1345"/>
        <end position="1358"/>
    </location>
</feature>
<comment type="subcellular location">
    <subcellularLocation>
        <location evidence="1">Nucleus</location>
    </subcellularLocation>
</comment>
<dbReference type="Pfam" id="PF11502">
    <property type="entry name" value="BCL9"/>
    <property type="match status" value="1"/>
</dbReference>
<feature type="region of interest" description="Disordered" evidence="4">
    <location>
        <begin position="889"/>
        <end position="1110"/>
    </location>
</feature>
<proteinExistence type="inferred from homology"/>
<comment type="similarity">
    <text evidence="2">Belongs to the BCL9 family.</text>
</comment>
<evidence type="ECO:0000256" key="2">
    <source>
        <dbReference type="ARBA" id="ARBA00009200"/>
    </source>
</evidence>
<evidence type="ECO:0000313" key="7">
    <source>
        <dbReference type="Proteomes" id="UP001369086"/>
    </source>
</evidence>
<comment type="caution">
    <text evidence="6">The sequence shown here is derived from an EMBL/GenBank/DDBJ whole genome shotgun (WGS) entry which is preliminary data.</text>
</comment>
<feature type="compositionally biased region" description="Polar residues" evidence="4">
    <location>
        <begin position="260"/>
        <end position="283"/>
    </location>
</feature>
<feature type="compositionally biased region" description="Gly residues" evidence="4">
    <location>
        <begin position="34"/>
        <end position="50"/>
    </location>
</feature>
<organism evidence="6 7">
    <name type="scientific">Huso huso</name>
    <name type="common">Beluga</name>
    <name type="synonym">Acipenser huso</name>
    <dbReference type="NCBI Taxonomy" id="61971"/>
    <lineage>
        <taxon>Eukaryota</taxon>
        <taxon>Metazoa</taxon>
        <taxon>Chordata</taxon>
        <taxon>Craniata</taxon>
        <taxon>Vertebrata</taxon>
        <taxon>Euteleostomi</taxon>
        <taxon>Actinopterygii</taxon>
        <taxon>Chondrostei</taxon>
        <taxon>Acipenseriformes</taxon>
        <taxon>Acipenseridae</taxon>
        <taxon>Huso</taxon>
    </lineage>
</organism>
<dbReference type="PANTHER" id="PTHR15185">
    <property type="entry name" value="BCL9"/>
    <property type="match status" value="1"/>
</dbReference>
<gene>
    <name evidence="6" type="ORF">HHUSO_G32542</name>
</gene>
<feature type="compositionally biased region" description="Polar residues" evidence="4">
    <location>
        <begin position="53"/>
        <end position="62"/>
    </location>
</feature>
<keyword evidence="3" id="KW-0539">Nucleus</keyword>